<dbReference type="EMBL" id="JBGMDY010000008">
    <property type="protein sequence ID" value="KAL2324922.1"/>
    <property type="molecule type" value="Genomic_DNA"/>
</dbReference>
<feature type="compositionally biased region" description="Polar residues" evidence="1">
    <location>
        <begin position="52"/>
        <end position="67"/>
    </location>
</feature>
<dbReference type="Proteomes" id="UP001603857">
    <property type="component" value="Unassembled WGS sequence"/>
</dbReference>
<dbReference type="AlphaFoldDB" id="A0ABD1LN33"/>
<evidence type="ECO:0000313" key="3">
    <source>
        <dbReference type="Proteomes" id="UP001603857"/>
    </source>
</evidence>
<sequence>MGVKCSDRKSVVWRCLGGLREEGSPRYQCATIKKKVKVYVYVYVHLHLLSTTSTSVEPSRENTTATSLPPPPPPHPFITASAATQDDCWEKC</sequence>
<protein>
    <submittedName>
        <fullName evidence="2">Uncharacterized protein</fullName>
    </submittedName>
</protein>
<name>A0ABD1LN33_9FABA</name>
<reference evidence="2 3" key="1">
    <citation type="submission" date="2024-08" db="EMBL/GenBank/DDBJ databases">
        <title>Insights into the chromosomal genome structure of Flemingia macrophylla.</title>
        <authorList>
            <person name="Ding Y."/>
            <person name="Zhao Y."/>
            <person name="Bi W."/>
            <person name="Wu M."/>
            <person name="Zhao G."/>
            <person name="Gong Y."/>
            <person name="Li W."/>
            <person name="Zhang P."/>
        </authorList>
    </citation>
    <scope>NUCLEOTIDE SEQUENCE [LARGE SCALE GENOMIC DNA]</scope>
    <source>
        <strain evidence="2">DYQJB</strain>
        <tissue evidence="2">Leaf</tissue>
    </source>
</reference>
<organism evidence="2 3">
    <name type="scientific">Flemingia macrophylla</name>
    <dbReference type="NCBI Taxonomy" id="520843"/>
    <lineage>
        <taxon>Eukaryota</taxon>
        <taxon>Viridiplantae</taxon>
        <taxon>Streptophyta</taxon>
        <taxon>Embryophyta</taxon>
        <taxon>Tracheophyta</taxon>
        <taxon>Spermatophyta</taxon>
        <taxon>Magnoliopsida</taxon>
        <taxon>eudicotyledons</taxon>
        <taxon>Gunneridae</taxon>
        <taxon>Pentapetalae</taxon>
        <taxon>rosids</taxon>
        <taxon>fabids</taxon>
        <taxon>Fabales</taxon>
        <taxon>Fabaceae</taxon>
        <taxon>Papilionoideae</taxon>
        <taxon>50 kb inversion clade</taxon>
        <taxon>NPAAA clade</taxon>
        <taxon>indigoferoid/millettioid clade</taxon>
        <taxon>Phaseoleae</taxon>
        <taxon>Flemingia</taxon>
    </lineage>
</organism>
<accession>A0ABD1LN33</accession>
<proteinExistence type="predicted"/>
<feature type="region of interest" description="Disordered" evidence="1">
    <location>
        <begin position="52"/>
        <end position="76"/>
    </location>
</feature>
<evidence type="ECO:0000256" key="1">
    <source>
        <dbReference type="SAM" id="MobiDB-lite"/>
    </source>
</evidence>
<evidence type="ECO:0000313" key="2">
    <source>
        <dbReference type="EMBL" id="KAL2324922.1"/>
    </source>
</evidence>
<gene>
    <name evidence="2" type="ORF">Fmac_023980</name>
</gene>
<keyword evidence="3" id="KW-1185">Reference proteome</keyword>
<comment type="caution">
    <text evidence="2">The sequence shown here is derived from an EMBL/GenBank/DDBJ whole genome shotgun (WGS) entry which is preliminary data.</text>
</comment>